<feature type="coiled-coil region" evidence="13">
    <location>
        <begin position="45"/>
        <end position="112"/>
    </location>
</feature>
<keyword evidence="13" id="KW-0175">Coiled coil</keyword>
<accession>A0A2M7G0B4</accession>
<name>A0A2M7G0B4_9BACT</name>
<keyword evidence="2 12" id="KW-0813">Transport</keyword>
<evidence type="ECO:0000256" key="13">
    <source>
        <dbReference type="SAM" id="Coils"/>
    </source>
</evidence>
<proteinExistence type="inferred from homology"/>
<evidence type="ECO:0000256" key="2">
    <source>
        <dbReference type="ARBA" id="ARBA00022448"/>
    </source>
</evidence>
<evidence type="ECO:0000256" key="12">
    <source>
        <dbReference type="HAMAP-Rule" id="MF_01398"/>
    </source>
</evidence>
<dbReference type="CDD" id="cd06503">
    <property type="entry name" value="ATP-synt_Fo_b"/>
    <property type="match status" value="1"/>
</dbReference>
<comment type="caution">
    <text evidence="14">The sequence shown here is derived from an EMBL/GenBank/DDBJ whole genome shotgun (WGS) entry which is preliminary data.</text>
</comment>
<evidence type="ECO:0000313" key="14">
    <source>
        <dbReference type="EMBL" id="PIW15164.1"/>
    </source>
</evidence>
<keyword evidence="4 12" id="KW-0812">Transmembrane</keyword>
<evidence type="ECO:0000256" key="10">
    <source>
        <dbReference type="ARBA" id="ARBA00025198"/>
    </source>
</evidence>
<protein>
    <recommendedName>
        <fullName evidence="12">ATP synthase subunit b</fullName>
    </recommendedName>
    <alternativeName>
        <fullName evidence="12">ATP synthase F(0) sector subunit b</fullName>
    </alternativeName>
    <alternativeName>
        <fullName evidence="12">ATPase subunit I</fullName>
    </alternativeName>
    <alternativeName>
        <fullName evidence="12">F-type ATPase subunit b</fullName>
        <shortName evidence="12">F-ATPase subunit b</shortName>
    </alternativeName>
</protein>
<keyword evidence="9 12" id="KW-0066">ATP synthesis</keyword>
<evidence type="ECO:0000256" key="4">
    <source>
        <dbReference type="ARBA" id="ARBA00022692"/>
    </source>
</evidence>
<dbReference type="NCBIfam" id="TIGR03321">
    <property type="entry name" value="alt_F1F0_F0_B"/>
    <property type="match status" value="1"/>
</dbReference>
<dbReference type="GO" id="GO:0046933">
    <property type="term" value="F:proton-transporting ATP synthase activity, rotational mechanism"/>
    <property type="evidence" value="ECO:0007669"/>
    <property type="project" value="UniProtKB-UniRule"/>
</dbReference>
<keyword evidence="6 12" id="KW-1133">Transmembrane helix</keyword>
<dbReference type="GO" id="GO:0046961">
    <property type="term" value="F:proton-transporting ATPase activity, rotational mechanism"/>
    <property type="evidence" value="ECO:0007669"/>
    <property type="project" value="TreeGrafter"/>
</dbReference>
<reference evidence="14 15" key="1">
    <citation type="submission" date="2017-09" db="EMBL/GenBank/DDBJ databases">
        <title>Depth-based differentiation of microbial function through sediment-hosted aquifers and enrichment of novel symbionts in the deep terrestrial subsurface.</title>
        <authorList>
            <person name="Probst A.J."/>
            <person name="Ladd B."/>
            <person name="Jarett J.K."/>
            <person name="Geller-Mcgrath D.E."/>
            <person name="Sieber C.M."/>
            <person name="Emerson J.B."/>
            <person name="Anantharaman K."/>
            <person name="Thomas B.C."/>
            <person name="Malmstrom R."/>
            <person name="Stieglmeier M."/>
            <person name="Klingl A."/>
            <person name="Woyke T."/>
            <person name="Ryan C.M."/>
            <person name="Banfield J.F."/>
        </authorList>
    </citation>
    <scope>NUCLEOTIDE SEQUENCE [LARGE SCALE GENOMIC DNA]</scope>
    <source>
        <strain evidence="14">CG17_big_fil_post_rev_8_21_14_2_50_48_46</strain>
    </source>
</reference>
<comment type="subunit">
    <text evidence="12">F-type ATPases have 2 components, F(1) - the catalytic core - and F(0) - the membrane proton channel. F(1) has five subunits: alpha(3), beta(3), gamma(1), delta(1), epsilon(1). F(0) has three main subunits: a(1), b(2) and c(10-14). The alpha and beta chains form an alternating ring which encloses part of the gamma chain. F(1) is attached to F(0) by a central stalk formed by the gamma and epsilon chains, while a peripheral stalk is formed by the delta and b chains.</text>
</comment>
<evidence type="ECO:0000256" key="6">
    <source>
        <dbReference type="ARBA" id="ARBA00022989"/>
    </source>
</evidence>
<comment type="function">
    <text evidence="10 12">F(1)F(0) ATP synthase produces ATP from ADP in the presence of a proton or sodium gradient. F-type ATPases consist of two structural domains, F(1) containing the extramembraneous catalytic core and F(0) containing the membrane proton channel, linked together by a central stalk and a peripheral stalk. During catalysis, ATP synthesis in the catalytic domain of F(1) is coupled via a rotary mechanism of the central stalk subunits to proton translocation.</text>
</comment>
<comment type="function">
    <text evidence="12">Component of the F(0) channel, it forms part of the peripheral stalk, linking F(1) to F(0).</text>
</comment>
<evidence type="ECO:0000256" key="1">
    <source>
        <dbReference type="ARBA" id="ARBA00005513"/>
    </source>
</evidence>
<keyword evidence="12" id="KW-1003">Cell membrane</keyword>
<dbReference type="InterPro" id="IPR017707">
    <property type="entry name" value="Alt_ATP_synth_F0_bsu"/>
</dbReference>
<evidence type="ECO:0000256" key="5">
    <source>
        <dbReference type="ARBA" id="ARBA00022781"/>
    </source>
</evidence>
<dbReference type="AlphaFoldDB" id="A0A2M7G0B4"/>
<organism evidence="14 15">
    <name type="scientific">bacterium (Candidatus Blackallbacteria) CG17_big_fil_post_rev_8_21_14_2_50_48_46</name>
    <dbReference type="NCBI Taxonomy" id="2014261"/>
    <lineage>
        <taxon>Bacteria</taxon>
        <taxon>Candidatus Blackallbacteria</taxon>
    </lineage>
</organism>
<evidence type="ECO:0000256" key="11">
    <source>
        <dbReference type="ARBA" id="ARBA00037847"/>
    </source>
</evidence>
<keyword evidence="7 12" id="KW-0406">Ion transport</keyword>
<dbReference type="Pfam" id="PF00430">
    <property type="entry name" value="ATP-synt_B"/>
    <property type="match status" value="1"/>
</dbReference>
<evidence type="ECO:0000256" key="9">
    <source>
        <dbReference type="ARBA" id="ARBA00023310"/>
    </source>
</evidence>
<evidence type="ECO:0000256" key="7">
    <source>
        <dbReference type="ARBA" id="ARBA00023065"/>
    </source>
</evidence>
<comment type="subcellular location">
    <subcellularLocation>
        <location evidence="12">Cell membrane</location>
        <topology evidence="12">Single-pass membrane protein</topology>
    </subcellularLocation>
    <subcellularLocation>
        <location evidence="11">Endomembrane system</location>
        <topology evidence="11">Single-pass membrane protein</topology>
    </subcellularLocation>
</comment>
<evidence type="ECO:0000256" key="3">
    <source>
        <dbReference type="ARBA" id="ARBA00022547"/>
    </source>
</evidence>
<keyword evidence="5 12" id="KW-0375">Hydrogen ion transport</keyword>
<dbReference type="GO" id="GO:0012505">
    <property type="term" value="C:endomembrane system"/>
    <property type="evidence" value="ECO:0007669"/>
    <property type="project" value="UniProtKB-SubCell"/>
</dbReference>
<dbReference type="GO" id="GO:0045259">
    <property type="term" value="C:proton-transporting ATP synthase complex"/>
    <property type="evidence" value="ECO:0007669"/>
    <property type="project" value="UniProtKB-KW"/>
</dbReference>
<gene>
    <name evidence="12" type="primary">atpF</name>
    <name evidence="14" type="ORF">COW36_17215</name>
</gene>
<dbReference type="EMBL" id="PFFQ01000053">
    <property type="protein sequence ID" value="PIW15164.1"/>
    <property type="molecule type" value="Genomic_DNA"/>
</dbReference>
<dbReference type="Proteomes" id="UP000231019">
    <property type="component" value="Unassembled WGS sequence"/>
</dbReference>
<dbReference type="InterPro" id="IPR050059">
    <property type="entry name" value="ATP_synthase_B_chain"/>
</dbReference>
<dbReference type="PANTHER" id="PTHR33445:SF2">
    <property type="entry name" value="ATP SYNTHASE SUBUNIT B', CHLOROPLASTIC"/>
    <property type="match status" value="1"/>
</dbReference>
<evidence type="ECO:0000313" key="15">
    <source>
        <dbReference type="Proteomes" id="UP000231019"/>
    </source>
</evidence>
<dbReference type="GO" id="GO:0005886">
    <property type="term" value="C:plasma membrane"/>
    <property type="evidence" value="ECO:0007669"/>
    <property type="project" value="UniProtKB-SubCell"/>
</dbReference>
<keyword evidence="3 12" id="KW-0138">CF(0)</keyword>
<evidence type="ECO:0000256" key="8">
    <source>
        <dbReference type="ARBA" id="ARBA00023136"/>
    </source>
</evidence>
<dbReference type="PANTHER" id="PTHR33445">
    <property type="entry name" value="ATP SYNTHASE SUBUNIT B', CHLOROPLASTIC"/>
    <property type="match status" value="1"/>
</dbReference>
<dbReference type="InterPro" id="IPR002146">
    <property type="entry name" value="ATP_synth_b/b'su_bac/chlpt"/>
</dbReference>
<sequence>MLFDWFTVAAQGLNFLILVWLMKRFLYQPVLNAIEARESRVAGILAEAQAKESAAEQEKSLFQNQNTAFAKQREKLLEDARKEAQNLREKLLAEAHQTADELKAKHQQALLKDQEAFNHALRQRTQAEVLAISRQVLADLANIPFEAQMLSVFLQRLENLPADTLQVLRESSSSSPLILRTAQALSAEQRQACENHLKNILGAQSILVFEPTPTLIGGLELSRQGHKLAWSIEDYLTELENSAHERIQAKQAEHVSENHVSPP</sequence>
<dbReference type="HAMAP" id="MF_01398">
    <property type="entry name" value="ATP_synth_b_bprime"/>
    <property type="match status" value="1"/>
</dbReference>
<keyword evidence="8 12" id="KW-0472">Membrane</keyword>
<comment type="similarity">
    <text evidence="1 12">Belongs to the ATPase B chain family.</text>
</comment>